<evidence type="ECO:0000313" key="3">
    <source>
        <dbReference type="EMBL" id="QBM90920.1"/>
    </source>
</evidence>
<keyword evidence="4" id="KW-1185">Reference proteome</keyword>
<dbReference type="STRING" id="2163413.A0A4P6XTN8"/>
<accession>A0A4P6XTN8</accession>
<evidence type="ECO:0000313" key="4">
    <source>
        <dbReference type="Proteomes" id="UP000292447"/>
    </source>
</evidence>
<keyword evidence="1" id="KW-0560">Oxidoreductase</keyword>
<protein>
    <submittedName>
        <fullName evidence="3">Aldo/keto reductase family protein</fullName>
    </submittedName>
</protein>
<dbReference type="PANTHER" id="PTHR11732">
    <property type="entry name" value="ALDO/KETO REDUCTASE"/>
    <property type="match status" value="1"/>
</dbReference>
<organism evidence="3 4">
    <name type="scientific">Metschnikowia aff. pulcherrima</name>
    <dbReference type="NCBI Taxonomy" id="2163413"/>
    <lineage>
        <taxon>Eukaryota</taxon>
        <taxon>Fungi</taxon>
        <taxon>Dikarya</taxon>
        <taxon>Ascomycota</taxon>
        <taxon>Saccharomycotina</taxon>
        <taxon>Pichiomycetes</taxon>
        <taxon>Metschnikowiaceae</taxon>
        <taxon>Metschnikowia</taxon>
    </lineage>
</organism>
<dbReference type="AlphaFoldDB" id="A0A4P6XTN8"/>
<dbReference type="Proteomes" id="UP000292447">
    <property type="component" value="Chromosome VI"/>
</dbReference>
<dbReference type="InterPro" id="IPR020471">
    <property type="entry name" value="AKR"/>
</dbReference>
<evidence type="ECO:0000259" key="2">
    <source>
        <dbReference type="Pfam" id="PF00248"/>
    </source>
</evidence>
<dbReference type="InterPro" id="IPR018170">
    <property type="entry name" value="Aldo/ket_reductase_CS"/>
</dbReference>
<dbReference type="EMBL" id="CP034461">
    <property type="protein sequence ID" value="QBM90920.1"/>
    <property type="molecule type" value="Genomic_DNA"/>
</dbReference>
<sequence>MEKIVDLGLAKSIGMSNFAIEDLQDIWGVARIKSMVYQNEFKAFLQNQTPEIVEFCQKNEFWVTVFSPLGPITRTDPG</sequence>
<reference evidence="4" key="1">
    <citation type="submission" date="2019-03" db="EMBL/GenBank/DDBJ databases">
        <title>Snf2 controls pulcherriminic acid biosynthesis and connects pigmentation and antifungal activity of the yeast Metschnikowia pulcherrima.</title>
        <authorList>
            <person name="Gore-Lloyd D."/>
            <person name="Sumann I."/>
            <person name="Brachmann A.O."/>
            <person name="Schneeberger K."/>
            <person name="Ortiz-Merino R.A."/>
            <person name="Moreno-Beltran M."/>
            <person name="Schlaefli M."/>
            <person name="Kirner P."/>
            <person name="Santos Kron A."/>
            <person name="Wolfe K.H."/>
            <person name="Piel J."/>
            <person name="Ahrens C.H."/>
            <person name="Henk D."/>
            <person name="Freimoser F.M."/>
        </authorList>
    </citation>
    <scope>NUCLEOTIDE SEQUENCE [LARGE SCALE GENOMIC DNA]</scope>
    <source>
        <strain evidence="4">APC 1.2</strain>
    </source>
</reference>
<dbReference type="PROSITE" id="PS00062">
    <property type="entry name" value="ALDOKETO_REDUCTASE_2"/>
    <property type="match status" value="1"/>
</dbReference>
<dbReference type="Pfam" id="PF00248">
    <property type="entry name" value="Aldo_ket_red"/>
    <property type="match status" value="1"/>
</dbReference>
<dbReference type="InterPro" id="IPR023210">
    <property type="entry name" value="NADP_OxRdtase_dom"/>
</dbReference>
<evidence type="ECO:0000256" key="1">
    <source>
        <dbReference type="ARBA" id="ARBA00023002"/>
    </source>
</evidence>
<dbReference type="InterPro" id="IPR036812">
    <property type="entry name" value="NAD(P)_OxRdtase_dom_sf"/>
</dbReference>
<dbReference type="PRINTS" id="PR00069">
    <property type="entry name" value="ALDKETRDTASE"/>
</dbReference>
<feature type="domain" description="NADP-dependent oxidoreductase" evidence="2">
    <location>
        <begin position="1"/>
        <end position="70"/>
    </location>
</feature>
<dbReference type="GO" id="GO:0016616">
    <property type="term" value="F:oxidoreductase activity, acting on the CH-OH group of donors, NAD or NADP as acceptor"/>
    <property type="evidence" value="ECO:0007669"/>
    <property type="project" value="UniProtKB-ARBA"/>
</dbReference>
<name>A0A4P6XTN8_9ASCO</name>
<dbReference type="Gene3D" id="3.20.20.100">
    <property type="entry name" value="NADP-dependent oxidoreductase domain"/>
    <property type="match status" value="1"/>
</dbReference>
<proteinExistence type="predicted"/>
<dbReference type="SUPFAM" id="SSF51430">
    <property type="entry name" value="NAD(P)-linked oxidoreductase"/>
    <property type="match status" value="1"/>
</dbReference>
<gene>
    <name evidence="3" type="primary">MPUL0F05080</name>
    <name evidence="3" type="ORF">METSCH_F05080</name>
</gene>